<evidence type="ECO:0000313" key="2">
    <source>
        <dbReference type="Proteomes" id="UP000789831"/>
    </source>
</evidence>
<name>A0A9N8V853_9GLOM</name>
<accession>A0A9N8V853</accession>
<proteinExistence type="predicted"/>
<reference evidence="1" key="1">
    <citation type="submission" date="2021-06" db="EMBL/GenBank/DDBJ databases">
        <authorList>
            <person name="Kallberg Y."/>
            <person name="Tangrot J."/>
            <person name="Rosling A."/>
        </authorList>
    </citation>
    <scope>NUCLEOTIDE SEQUENCE</scope>
    <source>
        <strain evidence="1">MT106</strain>
    </source>
</reference>
<organism evidence="1 2">
    <name type="scientific">Ambispora gerdemannii</name>
    <dbReference type="NCBI Taxonomy" id="144530"/>
    <lineage>
        <taxon>Eukaryota</taxon>
        <taxon>Fungi</taxon>
        <taxon>Fungi incertae sedis</taxon>
        <taxon>Mucoromycota</taxon>
        <taxon>Glomeromycotina</taxon>
        <taxon>Glomeromycetes</taxon>
        <taxon>Archaeosporales</taxon>
        <taxon>Ambisporaceae</taxon>
        <taxon>Ambispora</taxon>
    </lineage>
</organism>
<keyword evidence="2" id="KW-1185">Reference proteome</keyword>
<gene>
    <name evidence="1" type="ORF">AGERDE_LOCUS1446</name>
</gene>
<dbReference type="EMBL" id="CAJVPL010000099">
    <property type="protein sequence ID" value="CAG8446484.1"/>
    <property type="molecule type" value="Genomic_DNA"/>
</dbReference>
<dbReference type="Proteomes" id="UP000789831">
    <property type="component" value="Unassembled WGS sequence"/>
</dbReference>
<sequence length="41" mass="4652">MPPKMSATNDFMLSEDYSNICDKYDYSNPTFMHRACGALAD</sequence>
<dbReference type="AlphaFoldDB" id="A0A9N8V853"/>
<evidence type="ECO:0000313" key="1">
    <source>
        <dbReference type="EMBL" id="CAG8446484.1"/>
    </source>
</evidence>
<protein>
    <submittedName>
        <fullName evidence="1">9590_t:CDS:1</fullName>
    </submittedName>
</protein>
<comment type="caution">
    <text evidence="1">The sequence shown here is derived from an EMBL/GenBank/DDBJ whole genome shotgun (WGS) entry which is preliminary data.</text>
</comment>